<dbReference type="Gene3D" id="3.40.1550.20">
    <property type="entry name" value="Transcriptional regulator MraZ domain"/>
    <property type="match status" value="1"/>
</dbReference>
<dbReference type="RefSeq" id="WP_133494088.1">
    <property type="nucleotide sequence ID" value="NZ_BMLU01000001.1"/>
</dbReference>
<evidence type="ECO:0000313" key="2">
    <source>
        <dbReference type="Proteomes" id="UP000295493"/>
    </source>
</evidence>
<dbReference type="EMBL" id="SNWD01000001">
    <property type="protein sequence ID" value="TDN86933.1"/>
    <property type="molecule type" value="Genomic_DNA"/>
</dbReference>
<dbReference type="OrthoDB" id="7570099at2"/>
<dbReference type="CDD" id="cd16321">
    <property type="entry name" value="MraZ_C"/>
    <property type="match status" value="1"/>
</dbReference>
<comment type="caution">
    <text evidence="1">The sequence shown here is derived from an EMBL/GenBank/DDBJ whole genome shotgun (WGS) entry which is preliminary data.</text>
</comment>
<sequence length="150" mass="16095">MPYIGHCVVPVDCDGSMRLPGFVRRNLERTGTRLFVGIHETSACLIGSTICWGKRMSEAQGRDRQEKALASPGADTLRLFGLRDEYCRPDGAIRLPSAARALAGIEDEALVVGAGRSFEIWALEAALQSSDPVIAALGRGAVTQRARRGG</sequence>
<proteinExistence type="predicted"/>
<evidence type="ECO:0000313" key="1">
    <source>
        <dbReference type="EMBL" id="TDN86933.1"/>
    </source>
</evidence>
<reference evidence="1 2" key="1">
    <citation type="submission" date="2019-03" db="EMBL/GenBank/DDBJ databases">
        <title>Genomic Encyclopedia of Type Strains, Phase IV (KMG-IV): sequencing the most valuable type-strain genomes for metagenomic binning, comparative biology and taxonomic classification.</title>
        <authorList>
            <person name="Goeker M."/>
        </authorList>
    </citation>
    <scope>NUCLEOTIDE SEQUENCE [LARGE SCALE GENOMIC DNA]</scope>
    <source>
        <strain evidence="1 2">DSM 25059</strain>
    </source>
</reference>
<organism evidence="1 2">
    <name type="scientific">Stakelama pacifica</name>
    <dbReference type="NCBI Taxonomy" id="517720"/>
    <lineage>
        <taxon>Bacteria</taxon>
        <taxon>Pseudomonadati</taxon>
        <taxon>Pseudomonadota</taxon>
        <taxon>Alphaproteobacteria</taxon>
        <taxon>Sphingomonadales</taxon>
        <taxon>Sphingomonadaceae</taxon>
        <taxon>Stakelama</taxon>
    </lineage>
</organism>
<dbReference type="SUPFAM" id="SSF89447">
    <property type="entry name" value="AbrB/MazE/MraZ-like"/>
    <property type="match status" value="1"/>
</dbReference>
<protein>
    <submittedName>
        <fullName evidence="1">DNA-binding transcriptional regulator/RsmH inhibitor MraZ</fullName>
    </submittedName>
</protein>
<dbReference type="InterPro" id="IPR035644">
    <property type="entry name" value="MraZ_C"/>
</dbReference>
<gene>
    <name evidence="1" type="ORF">EV664_101511</name>
</gene>
<dbReference type="InterPro" id="IPR038619">
    <property type="entry name" value="MraZ_sf"/>
</dbReference>
<accession>A0A4R6FY73</accession>
<dbReference type="AlphaFoldDB" id="A0A4R6FY73"/>
<keyword evidence="2" id="KW-1185">Reference proteome</keyword>
<dbReference type="InterPro" id="IPR037914">
    <property type="entry name" value="SpoVT-AbrB_sf"/>
</dbReference>
<dbReference type="Proteomes" id="UP000295493">
    <property type="component" value="Unassembled WGS sequence"/>
</dbReference>
<name>A0A4R6FY73_9SPHN</name>